<accession>A0A2C8Z7M4</accession>
<dbReference type="PIRSF" id="PIRSF019169">
    <property type="entry name" value="PilM"/>
    <property type="match status" value="1"/>
</dbReference>
<dbReference type="SMART" id="SM00842">
    <property type="entry name" value="FtsA"/>
    <property type="match status" value="1"/>
</dbReference>
<dbReference type="EMBL" id="OCST01000002">
    <property type="protein sequence ID" value="SOE59891.1"/>
    <property type="molecule type" value="Genomic_DNA"/>
</dbReference>
<dbReference type="OrthoDB" id="1926201at2"/>
<gene>
    <name evidence="2" type="ORF">SAMN06296378_1007</name>
</gene>
<name>A0A2C8Z7M4_9MICO</name>
<dbReference type="PANTHER" id="PTHR32432:SF3">
    <property type="entry name" value="ETHANOLAMINE UTILIZATION PROTEIN EUTJ"/>
    <property type="match status" value="1"/>
</dbReference>
<dbReference type="Gene3D" id="3.30.1490.300">
    <property type="match status" value="1"/>
</dbReference>
<dbReference type="InterPro" id="IPR050696">
    <property type="entry name" value="FtsA/MreB"/>
</dbReference>
<feature type="domain" description="SHS2" evidence="1">
    <location>
        <begin position="5"/>
        <end position="173"/>
    </location>
</feature>
<evidence type="ECO:0000259" key="1">
    <source>
        <dbReference type="SMART" id="SM00842"/>
    </source>
</evidence>
<sequence length="345" mass="36630">MTTRIVGLDIGNEVLRGIELEYVARKRPVVQRYHEVALPEGAVRNGEVIEENTVATALKRLWAEGKFRSRDVVIGLGNQKVLARDLVVPRGSIDAIREALPFQVQDLIPVPVAEALLDFYPIAEVNSETGPAVSGLLVAAVKASVFANVNAVRKAGLWPVDVDLIPFALQRSIGANTSGTAAVIDIGATTTNIVISTGGVPQFVRIIPAGGDDLTRALISRLGIDRELAEQVKAGIGMASGSVLPENRPAVEVIYEVTRELLNSLRNTLNYFANTRENRQVEQVVLSGGAARMPGFAETLASMTSMIVTIAEPFSKVELGKDAKQLAGSPARAAVALGLALGRAA</sequence>
<proteinExistence type="predicted"/>
<dbReference type="RefSeq" id="WP_097060149.1">
    <property type="nucleotide sequence ID" value="NZ_BMLC01000001.1"/>
</dbReference>
<evidence type="ECO:0000313" key="2">
    <source>
        <dbReference type="EMBL" id="SOE59891.1"/>
    </source>
</evidence>
<dbReference type="Proteomes" id="UP000219440">
    <property type="component" value="Unassembled WGS sequence"/>
</dbReference>
<dbReference type="GO" id="GO:0051301">
    <property type="term" value="P:cell division"/>
    <property type="evidence" value="ECO:0007669"/>
    <property type="project" value="InterPro"/>
</dbReference>
<dbReference type="SUPFAM" id="SSF53067">
    <property type="entry name" value="Actin-like ATPase domain"/>
    <property type="match status" value="2"/>
</dbReference>
<dbReference type="Gene3D" id="3.30.420.40">
    <property type="match status" value="2"/>
</dbReference>
<dbReference type="InterPro" id="IPR005883">
    <property type="entry name" value="PilM"/>
</dbReference>
<dbReference type="Pfam" id="PF11104">
    <property type="entry name" value="PilM_2"/>
    <property type="match status" value="1"/>
</dbReference>
<protein>
    <submittedName>
        <fullName evidence="2">Type IV pilus assembly protein PilM</fullName>
    </submittedName>
</protein>
<reference evidence="2 3" key="1">
    <citation type="submission" date="2017-09" db="EMBL/GenBank/DDBJ databases">
        <authorList>
            <person name="Ehlers B."/>
            <person name="Leendertz F.H."/>
        </authorList>
    </citation>
    <scope>NUCLEOTIDE SEQUENCE [LARGE SCALE GENOMIC DNA]</scope>
    <source>
        <strain evidence="2 3">CGMCC 1.05381</strain>
    </source>
</reference>
<keyword evidence="3" id="KW-1185">Reference proteome</keyword>
<dbReference type="InterPro" id="IPR043129">
    <property type="entry name" value="ATPase_NBD"/>
</dbReference>
<dbReference type="InterPro" id="IPR003494">
    <property type="entry name" value="SHS2_FtsA"/>
</dbReference>
<dbReference type="NCBIfam" id="TIGR01175">
    <property type="entry name" value="pilM"/>
    <property type="match status" value="1"/>
</dbReference>
<dbReference type="CDD" id="cd24049">
    <property type="entry name" value="ASKHA_NBD_PilM"/>
    <property type="match status" value="1"/>
</dbReference>
<dbReference type="PANTHER" id="PTHR32432">
    <property type="entry name" value="CELL DIVISION PROTEIN FTSA-RELATED"/>
    <property type="match status" value="1"/>
</dbReference>
<evidence type="ECO:0000313" key="3">
    <source>
        <dbReference type="Proteomes" id="UP000219440"/>
    </source>
</evidence>
<dbReference type="AlphaFoldDB" id="A0A2C8Z7M4"/>
<organism evidence="2 3">
    <name type="scientific">Salinibacterium xinjiangense</name>
    <dbReference type="NCBI Taxonomy" id="386302"/>
    <lineage>
        <taxon>Bacteria</taxon>
        <taxon>Bacillati</taxon>
        <taxon>Actinomycetota</taxon>
        <taxon>Actinomycetes</taxon>
        <taxon>Micrococcales</taxon>
        <taxon>Microbacteriaceae</taxon>
        <taxon>Salinibacterium</taxon>
    </lineage>
</organism>